<proteinExistence type="predicted"/>
<name>A0A4U5M8Y7_STECR</name>
<protein>
    <submittedName>
        <fullName evidence="1">Uncharacterized protein</fullName>
    </submittedName>
</protein>
<keyword evidence="2" id="KW-1185">Reference proteome</keyword>
<sequence length="99" mass="11012">MSNQFKSAARVGTASLEGLTRCWLRSDIEKARLRMQARPACTKLVSPRSPLARPSPHVAASETARVSLPSYICYLHPPRAPERAVLSFSVFLEADFRAR</sequence>
<reference evidence="1 2" key="2">
    <citation type="journal article" date="2019" name="G3 (Bethesda)">
        <title>Hybrid Assembly of the Genome of the Entomopathogenic Nematode Steinernema carpocapsae Identifies the X-Chromosome.</title>
        <authorList>
            <person name="Serra L."/>
            <person name="Macchietto M."/>
            <person name="Macias-Munoz A."/>
            <person name="McGill C.J."/>
            <person name="Rodriguez I.M."/>
            <person name="Rodriguez B."/>
            <person name="Murad R."/>
            <person name="Mortazavi A."/>
        </authorList>
    </citation>
    <scope>NUCLEOTIDE SEQUENCE [LARGE SCALE GENOMIC DNA]</scope>
    <source>
        <strain evidence="1 2">ALL</strain>
    </source>
</reference>
<evidence type="ECO:0000313" key="1">
    <source>
        <dbReference type="EMBL" id="TKR65447.1"/>
    </source>
</evidence>
<dbReference type="AlphaFoldDB" id="A0A4U5M8Y7"/>
<comment type="caution">
    <text evidence="1">The sequence shown here is derived from an EMBL/GenBank/DDBJ whole genome shotgun (WGS) entry which is preliminary data.</text>
</comment>
<dbReference type="EMBL" id="AZBU02000009">
    <property type="protein sequence ID" value="TKR65447.1"/>
    <property type="molecule type" value="Genomic_DNA"/>
</dbReference>
<gene>
    <name evidence="1" type="ORF">L596_025852</name>
</gene>
<dbReference type="Proteomes" id="UP000298663">
    <property type="component" value="Unassembled WGS sequence"/>
</dbReference>
<accession>A0A4U5M8Y7</accession>
<evidence type="ECO:0000313" key="2">
    <source>
        <dbReference type="Proteomes" id="UP000298663"/>
    </source>
</evidence>
<reference evidence="1 2" key="1">
    <citation type="journal article" date="2015" name="Genome Biol.">
        <title>Comparative genomics of Steinernema reveals deeply conserved gene regulatory networks.</title>
        <authorList>
            <person name="Dillman A.R."/>
            <person name="Macchietto M."/>
            <person name="Porter C.F."/>
            <person name="Rogers A."/>
            <person name="Williams B."/>
            <person name="Antoshechkin I."/>
            <person name="Lee M.M."/>
            <person name="Goodwin Z."/>
            <person name="Lu X."/>
            <person name="Lewis E.E."/>
            <person name="Goodrich-Blair H."/>
            <person name="Stock S.P."/>
            <person name="Adams B.J."/>
            <person name="Sternberg P.W."/>
            <person name="Mortazavi A."/>
        </authorList>
    </citation>
    <scope>NUCLEOTIDE SEQUENCE [LARGE SCALE GENOMIC DNA]</scope>
    <source>
        <strain evidence="1 2">ALL</strain>
    </source>
</reference>
<organism evidence="1 2">
    <name type="scientific">Steinernema carpocapsae</name>
    <name type="common">Entomopathogenic nematode</name>
    <dbReference type="NCBI Taxonomy" id="34508"/>
    <lineage>
        <taxon>Eukaryota</taxon>
        <taxon>Metazoa</taxon>
        <taxon>Ecdysozoa</taxon>
        <taxon>Nematoda</taxon>
        <taxon>Chromadorea</taxon>
        <taxon>Rhabditida</taxon>
        <taxon>Tylenchina</taxon>
        <taxon>Panagrolaimomorpha</taxon>
        <taxon>Strongyloidoidea</taxon>
        <taxon>Steinernematidae</taxon>
        <taxon>Steinernema</taxon>
    </lineage>
</organism>